<dbReference type="RefSeq" id="WP_113887389.1">
    <property type="nucleotide sequence ID" value="NZ_QNRK01000001.1"/>
</dbReference>
<dbReference type="Pfam" id="PF05532">
    <property type="entry name" value="CsbD"/>
    <property type="match status" value="1"/>
</dbReference>
<gene>
    <name evidence="3" type="ORF">DFR50_101290</name>
</gene>
<name>A0A366FX79_9HYPH</name>
<dbReference type="InterPro" id="IPR050423">
    <property type="entry name" value="UPF0337_stress_rsp"/>
</dbReference>
<evidence type="ECO:0000259" key="2">
    <source>
        <dbReference type="Pfam" id="PF05532"/>
    </source>
</evidence>
<dbReference type="EMBL" id="QNRK01000001">
    <property type="protein sequence ID" value="RBP18345.1"/>
    <property type="molecule type" value="Genomic_DNA"/>
</dbReference>
<reference evidence="3 4" key="1">
    <citation type="submission" date="2018-06" db="EMBL/GenBank/DDBJ databases">
        <title>Genomic Encyclopedia of Type Strains, Phase IV (KMG-IV): sequencing the most valuable type-strain genomes for metagenomic binning, comparative biology and taxonomic classification.</title>
        <authorList>
            <person name="Goeker M."/>
        </authorList>
    </citation>
    <scope>NUCLEOTIDE SEQUENCE [LARGE SCALE GENOMIC DNA]</scope>
    <source>
        <strain evidence="3 4">DSM 24875</strain>
    </source>
</reference>
<dbReference type="Proteomes" id="UP000253529">
    <property type="component" value="Unassembled WGS sequence"/>
</dbReference>
<dbReference type="PANTHER" id="PTHR34977:SF1">
    <property type="entry name" value="UPF0337 PROTEIN YJBJ"/>
    <property type="match status" value="1"/>
</dbReference>
<evidence type="ECO:0000313" key="4">
    <source>
        <dbReference type="Proteomes" id="UP000253529"/>
    </source>
</evidence>
<evidence type="ECO:0000313" key="3">
    <source>
        <dbReference type="EMBL" id="RBP18345.1"/>
    </source>
</evidence>
<protein>
    <submittedName>
        <fullName evidence="3">Uncharacterized protein YjbJ (UPF0337 family)</fullName>
    </submittedName>
</protein>
<comment type="caution">
    <text evidence="3">The sequence shown here is derived from an EMBL/GenBank/DDBJ whole genome shotgun (WGS) entry which is preliminary data.</text>
</comment>
<dbReference type="SUPFAM" id="SSF69047">
    <property type="entry name" value="Hypothetical protein YjbJ"/>
    <property type="match status" value="1"/>
</dbReference>
<accession>A0A366FX79</accession>
<evidence type="ECO:0000256" key="1">
    <source>
        <dbReference type="ARBA" id="ARBA00009129"/>
    </source>
</evidence>
<comment type="similarity">
    <text evidence="1">Belongs to the UPF0337 (CsbD) family.</text>
</comment>
<dbReference type="Gene3D" id="1.10.1470.10">
    <property type="entry name" value="YjbJ"/>
    <property type="match status" value="1"/>
</dbReference>
<dbReference type="OrthoDB" id="9796058at2"/>
<organism evidence="3 4">
    <name type="scientific">Roseiarcus fermentans</name>
    <dbReference type="NCBI Taxonomy" id="1473586"/>
    <lineage>
        <taxon>Bacteria</taxon>
        <taxon>Pseudomonadati</taxon>
        <taxon>Pseudomonadota</taxon>
        <taxon>Alphaproteobacteria</taxon>
        <taxon>Hyphomicrobiales</taxon>
        <taxon>Roseiarcaceae</taxon>
        <taxon>Roseiarcus</taxon>
    </lineage>
</organism>
<proteinExistence type="inferred from homology"/>
<dbReference type="AlphaFoldDB" id="A0A366FX79"/>
<dbReference type="InterPro" id="IPR036629">
    <property type="entry name" value="YjbJ_sf"/>
</dbReference>
<keyword evidence="4" id="KW-1185">Reference proteome</keyword>
<dbReference type="InterPro" id="IPR008462">
    <property type="entry name" value="CsbD"/>
</dbReference>
<sequence length="61" mass="6250">MDKNRVEGSIKELKGAAKETIGKVVGDAKLESEGKADKAAGKLQNAVGGLSDAVRDAAKKP</sequence>
<feature type="domain" description="CsbD-like" evidence="2">
    <location>
        <begin position="4"/>
        <end position="56"/>
    </location>
</feature>
<dbReference type="PANTHER" id="PTHR34977">
    <property type="entry name" value="UPF0337 PROTEIN YJBJ"/>
    <property type="match status" value="1"/>
</dbReference>